<keyword evidence="2 3" id="KW-0663">Pyridoxal phosphate</keyword>
<evidence type="ECO:0000256" key="2">
    <source>
        <dbReference type="ARBA" id="ARBA00022898"/>
    </source>
</evidence>
<dbReference type="PANTHER" id="PTHR43094:SF1">
    <property type="entry name" value="AMINOTRANSFERASE CLASS-III"/>
    <property type="match status" value="1"/>
</dbReference>
<sequence length="467" mass="50876">MTSESQKTDSILFQHNVTERGLMSVGGKGSYLYIEDPITGERKTVIDGSTGAAIGSLGHGDEDIAAEFAAAGKECAYSFHVYVSNYYAEKLAEFIINRSPEGAFSSALFVCSGSEANEHIMRISRQYFLEKGEPKRIKFISRNQSYHGFTAGALALTGQKKFDDYKAIAMPSTQILKTSVANPYRGMKEGETEKEYKNRLLAELEQTFLEADPSTVAGVFIETVSGSSLACQTPLPGYLEGAREIIHKHGALFISDEVMSGLGRCGTYHAWEQYLPKDKGPDLQSIGKTLGSGFVTIAGVLVSPKVKKVIAEGSKFTMGAQSFHGHVFNCRIALAVQKKIKEKKLVENSREVGDYLGKLLQDRLGDHKYVGCIKGAGLFRGIEFVQDKSTKQTFPHKINFGARFGDLCLKNGLTVMGGSGVADGYQGDQALLCPAYITTKELADSIVDILERSLNEITAEVDTDLET</sequence>
<dbReference type="AlphaFoldDB" id="A0A9P8PFV3"/>
<dbReference type="Proteomes" id="UP000769157">
    <property type="component" value="Unassembled WGS sequence"/>
</dbReference>
<dbReference type="RefSeq" id="XP_046064659.1">
    <property type="nucleotide sequence ID" value="XM_046202675.1"/>
</dbReference>
<dbReference type="Gene3D" id="3.90.1150.10">
    <property type="entry name" value="Aspartate Aminotransferase, domain 1"/>
    <property type="match status" value="1"/>
</dbReference>
<dbReference type="InterPro" id="IPR015421">
    <property type="entry name" value="PyrdxlP-dep_Trfase_major"/>
</dbReference>
<dbReference type="InterPro" id="IPR015424">
    <property type="entry name" value="PyrdxlP-dep_Trfase"/>
</dbReference>
<dbReference type="GO" id="GO:0008483">
    <property type="term" value="F:transaminase activity"/>
    <property type="evidence" value="ECO:0007669"/>
    <property type="project" value="InterPro"/>
</dbReference>
<gene>
    <name evidence="4" type="ORF">OGAPHI_000185</name>
</gene>
<dbReference type="Gene3D" id="3.40.640.10">
    <property type="entry name" value="Type I PLP-dependent aspartate aminotransferase-like (Major domain)"/>
    <property type="match status" value="1"/>
</dbReference>
<dbReference type="InterPro" id="IPR005814">
    <property type="entry name" value="Aminotrans_3"/>
</dbReference>
<evidence type="ECO:0000256" key="1">
    <source>
        <dbReference type="ARBA" id="ARBA00008954"/>
    </source>
</evidence>
<comment type="caution">
    <text evidence="4">The sequence shown here is derived from an EMBL/GenBank/DDBJ whole genome shotgun (WGS) entry which is preliminary data.</text>
</comment>
<evidence type="ECO:0000256" key="3">
    <source>
        <dbReference type="RuleBase" id="RU003560"/>
    </source>
</evidence>
<reference evidence="4" key="1">
    <citation type="journal article" date="2021" name="Open Biol.">
        <title>Shared evolutionary footprints suggest mitochondrial oxidative damage underlies multiple complex I losses in fungi.</title>
        <authorList>
            <person name="Schikora-Tamarit M.A."/>
            <person name="Marcet-Houben M."/>
            <person name="Nosek J."/>
            <person name="Gabaldon T."/>
        </authorList>
    </citation>
    <scope>NUCLEOTIDE SEQUENCE</scope>
    <source>
        <strain evidence="4">CBS6075</strain>
    </source>
</reference>
<reference evidence="4" key="2">
    <citation type="submission" date="2021-01" db="EMBL/GenBank/DDBJ databases">
        <authorList>
            <person name="Schikora-Tamarit M.A."/>
        </authorList>
    </citation>
    <scope>NUCLEOTIDE SEQUENCE</scope>
    <source>
        <strain evidence="4">CBS6075</strain>
    </source>
</reference>
<dbReference type="GeneID" id="70232153"/>
<dbReference type="SUPFAM" id="SSF53383">
    <property type="entry name" value="PLP-dependent transferases"/>
    <property type="match status" value="1"/>
</dbReference>
<accession>A0A9P8PFV3</accession>
<proteinExistence type="inferred from homology"/>
<dbReference type="EMBL" id="JAEUBE010000055">
    <property type="protein sequence ID" value="KAH3671483.1"/>
    <property type="molecule type" value="Genomic_DNA"/>
</dbReference>
<name>A0A9P8PFV3_9ASCO</name>
<evidence type="ECO:0000313" key="5">
    <source>
        <dbReference type="Proteomes" id="UP000769157"/>
    </source>
</evidence>
<evidence type="ECO:0000313" key="4">
    <source>
        <dbReference type="EMBL" id="KAH3671483.1"/>
    </source>
</evidence>
<organism evidence="4 5">
    <name type="scientific">Ogataea philodendri</name>
    <dbReference type="NCBI Taxonomy" id="1378263"/>
    <lineage>
        <taxon>Eukaryota</taxon>
        <taxon>Fungi</taxon>
        <taxon>Dikarya</taxon>
        <taxon>Ascomycota</taxon>
        <taxon>Saccharomycotina</taxon>
        <taxon>Pichiomycetes</taxon>
        <taxon>Pichiales</taxon>
        <taxon>Pichiaceae</taxon>
        <taxon>Ogataea</taxon>
    </lineage>
</organism>
<keyword evidence="5" id="KW-1185">Reference proteome</keyword>
<dbReference type="GO" id="GO:0030170">
    <property type="term" value="F:pyridoxal phosphate binding"/>
    <property type="evidence" value="ECO:0007669"/>
    <property type="project" value="InterPro"/>
</dbReference>
<dbReference type="OrthoDB" id="10261433at2759"/>
<dbReference type="InterPro" id="IPR015422">
    <property type="entry name" value="PyrdxlP-dep_Trfase_small"/>
</dbReference>
<protein>
    <recommendedName>
        <fullName evidence="6">Aminotransferase</fullName>
    </recommendedName>
</protein>
<evidence type="ECO:0008006" key="6">
    <source>
        <dbReference type="Google" id="ProtNLM"/>
    </source>
</evidence>
<comment type="similarity">
    <text evidence="1 3">Belongs to the class-III pyridoxal-phosphate-dependent aminotransferase family.</text>
</comment>
<dbReference type="Pfam" id="PF00202">
    <property type="entry name" value="Aminotran_3"/>
    <property type="match status" value="1"/>
</dbReference>
<dbReference type="PANTHER" id="PTHR43094">
    <property type="entry name" value="AMINOTRANSFERASE"/>
    <property type="match status" value="1"/>
</dbReference>
<dbReference type="GO" id="GO:0005829">
    <property type="term" value="C:cytosol"/>
    <property type="evidence" value="ECO:0007669"/>
    <property type="project" value="TreeGrafter"/>
</dbReference>